<dbReference type="EMBL" id="CP136865">
    <property type="protein sequence ID" value="WOJ97728.1"/>
    <property type="molecule type" value="Genomic_DNA"/>
</dbReference>
<dbReference type="SUPFAM" id="SSF53649">
    <property type="entry name" value="Alkaline phosphatase-like"/>
    <property type="match status" value="1"/>
</dbReference>
<dbReference type="Gene3D" id="3.30.1120.10">
    <property type="match status" value="1"/>
</dbReference>
<feature type="chain" id="PRO_5045780840" evidence="5">
    <location>
        <begin position="22"/>
        <end position="565"/>
    </location>
</feature>
<dbReference type="InterPro" id="IPR024607">
    <property type="entry name" value="Sulfatase_CS"/>
</dbReference>
<dbReference type="PANTHER" id="PTHR42693:SF33">
    <property type="entry name" value="ARYLSULFATASE"/>
    <property type="match status" value="1"/>
</dbReference>
<dbReference type="PROSITE" id="PS51257">
    <property type="entry name" value="PROKAR_LIPOPROTEIN"/>
    <property type="match status" value="1"/>
</dbReference>
<evidence type="ECO:0000259" key="6">
    <source>
        <dbReference type="Pfam" id="PF00884"/>
    </source>
</evidence>
<feature type="domain" description="Sulfatase N-terminal" evidence="6">
    <location>
        <begin position="37"/>
        <end position="441"/>
    </location>
</feature>
<keyword evidence="2" id="KW-0479">Metal-binding</keyword>
<evidence type="ECO:0000313" key="7">
    <source>
        <dbReference type="EMBL" id="WOJ97728.1"/>
    </source>
</evidence>
<dbReference type="Gene3D" id="3.40.720.10">
    <property type="entry name" value="Alkaline Phosphatase, subunit A"/>
    <property type="match status" value="1"/>
</dbReference>
<organism evidence="7 8">
    <name type="scientific">Congregibacter brevis</name>
    <dbReference type="NCBI Taxonomy" id="3081201"/>
    <lineage>
        <taxon>Bacteria</taxon>
        <taxon>Pseudomonadati</taxon>
        <taxon>Pseudomonadota</taxon>
        <taxon>Gammaproteobacteria</taxon>
        <taxon>Cellvibrionales</taxon>
        <taxon>Halieaceae</taxon>
        <taxon>Congregibacter</taxon>
    </lineage>
</organism>
<dbReference type="CDD" id="cd16025">
    <property type="entry name" value="PAS_like"/>
    <property type="match status" value="1"/>
</dbReference>
<reference evidence="7 8" key="1">
    <citation type="submission" date="2023-10" db="EMBL/GenBank/DDBJ databases">
        <title>Two novel species belonging to the OM43/NOR5 clade.</title>
        <authorList>
            <person name="Park M."/>
        </authorList>
    </citation>
    <scope>NUCLEOTIDE SEQUENCE [LARGE SCALE GENOMIC DNA]</scope>
    <source>
        <strain evidence="7 8">IMCC45268</strain>
    </source>
</reference>
<dbReference type="PANTHER" id="PTHR42693">
    <property type="entry name" value="ARYLSULFATASE FAMILY MEMBER"/>
    <property type="match status" value="1"/>
</dbReference>
<dbReference type="Pfam" id="PF00884">
    <property type="entry name" value="Sulfatase"/>
    <property type="match status" value="1"/>
</dbReference>
<dbReference type="Proteomes" id="UP001626549">
    <property type="component" value="Chromosome"/>
</dbReference>
<keyword evidence="8" id="KW-1185">Reference proteome</keyword>
<dbReference type="PROSITE" id="PS00149">
    <property type="entry name" value="SULFATASE_2"/>
    <property type="match status" value="1"/>
</dbReference>
<dbReference type="InterPro" id="IPR050738">
    <property type="entry name" value="Sulfatase"/>
</dbReference>
<dbReference type="EC" id="3.1.6.-" evidence="7"/>
<evidence type="ECO:0000256" key="2">
    <source>
        <dbReference type="ARBA" id="ARBA00022723"/>
    </source>
</evidence>
<dbReference type="GO" id="GO:0016787">
    <property type="term" value="F:hydrolase activity"/>
    <property type="evidence" value="ECO:0007669"/>
    <property type="project" value="UniProtKB-KW"/>
</dbReference>
<name>A0ABZ0IF89_9GAMM</name>
<dbReference type="InterPro" id="IPR017850">
    <property type="entry name" value="Alkaline_phosphatase_core_sf"/>
</dbReference>
<protein>
    <submittedName>
        <fullName evidence="7">Arylsulfatase</fullName>
        <ecNumber evidence="7">3.1.6.-</ecNumber>
    </submittedName>
</protein>
<gene>
    <name evidence="7" type="ORF">R0137_03925</name>
</gene>
<keyword evidence="5" id="KW-0732">Signal</keyword>
<evidence type="ECO:0000256" key="4">
    <source>
        <dbReference type="ARBA" id="ARBA00022837"/>
    </source>
</evidence>
<sequence>MIRFSASTALLLLGFTFSACADTTPTRQDSAALSRRPNVLLVVADDLGYSDLGSFGGEISTPNLDELAGEGIRLTNFHAGPTCSPTRSMLMSGTYNHQAGLGAMAEWRAENQRGKPGYEGYLNDRVLALPQLMQDSGYYTFMAGKWHLGMQPSQGPQARGFLDSFAMLPGAGGHYDQLGINPRLPVIPYSENGIEAELPDNFYSTSFYTDRAIAYINKSLETPDQPFFGYVAYTAPHWPLQVDASYSDKYRGRYAGGYSELKSERIDRMKRLGIVAPDVVAFEGSGCSAAWEDLSTDERLEQARLMELYAGMVDALDDNIGRLIDHLKAVDAYDNTLIVFMSDNGADARPPSGMGMESEFIASKYDNSIENMGTSTSFVSYGSAWAEVGSVPFRLHKGMTTEGGVRVPAIVRLPGGSSSGAIKRGFSSVLDLLPTFLDVANAPDPRDQAVHESRFVPVGASLIDYLQGHVDSVHSNEPYGFSVHRRQGLQFNQWKIVRLPAPYGDESWELYDLEADPGETKNLAATMPAKTAEMVARWKEFAATTGIVVSEVSTRVPAECTGARS</sequence>
<evidence type="ECO:0000256" key="5">
    <source>
        <dbReference type="SAM" id="SignalP"/>
    </source>
</evidence>
<evidence type="ECO:0000256" key="1">
    <source>
        <dbReference type="ARBA" id="ARBA00008779"/>
    </source>
</evidence>
<proteinExistence type="inferred from homology"/>
<keyword evidence="4" id="KW-0106">Calcium</keyword>
<feature type="signal peptide" evidence="5">
    <location>
        <begin position="1"/>
        <end position="21"/>
    </location>
</feature>
<dbReference type="InterPro" id="IPR000917">
    <property type="entry name" value="Sulfatase_N"/>
</dbReference>
<evidence type="ECO:0000256" key="3">
    <source>
        <dbReference type="ARBA" id="ARBA00022801"/>
    </source>
</evidence>
<accession>A0ABZ0IF89</accession>
<keyword evidence="3 7" id="KW-0378">Hydrolase</keyword>
<evidence type="ECO:0000313" key="8">
    <source>
        <dbReference type="Proteomes" id="UP001626549"/>
    </source>
</evidence>
<comment type="similarity">
    <text evidence="1">Belongs to the sulfatase family.</text>
</comment>
<dbReference type="RefSeq" id="WP_407328710.1">
    <property type="nucleotide sequence ID" value="NZ_CP136865.1"/>
</dbReference>